<evidence type="ECO:0000256" key="3">
    <source>
        <dbReference type="ARBA" id="ARBA00022694"/>
    </source>
</evidence>
<comment type="caution">
    <text evidence="10">The sequence shown here is derived from an EMBL/GenBank/DDBJ whole genome shotgun (WGS) entry which is preliminary data.</text>
</comment>
<proteinExistence type="inferred from homology"/>
<feature type="binding site" evidence="8">
    <location>
        <position position="183"/>
    </location>
    <ligand>
        <name>substrate</name>
    </ligand>
</feature>
<evidence type="ECO:0000256" key="4">
    <source>
        <dbReference type="ARBA" id="ARBA00022723"/>
    </source>
</evidence>
<evidence type="ECO:0000256" key="5">
    <source>
        <dbReference type="ARBA" id="ARBA00023004"/>
    </source>
</evidence>
<dbReference type="Pfam" id="PF00814">
    <property type="entry name" value="TsaD"/>
    <property type="match status" value="1"/>
</dbReference>
<comment type="similarity">
    <text evidence="8">Belongs to the KAE1 / TsaD family.</text>
</comment>
<comment type="subcellular location">
    <subcellularLocation>
        <location evidence="8">Cytoplasm</location>
    </subcellularLocation>
</comment>
<comment type="cofactor">
    <cofactor evidence="8">
        <name>Fe(2+)</name>
        <dbReference type="ChEBI" id="CHEBI:29033"/>
    </cofactor>
    <text evidence="8">Binds 1 Fe(2+) ion per subunit.</text>
</comment>
<dbReference type="InterPro" id="IPR022450">
    <property type="entry name" value="TsaD"/>
</dbReference>
<comment type="function">
    <text evidence="8">Required for the formation of a threonylcarbamoyl group on adenosine at position 37 (t(6)A37) in tRNAs that read codons beginning with adenine. Is involved in the transfer of the threonylcarbamoyl moiety of threonylcarbamoyl-AMP (TC-AMP) to the N6 group of A37, together with TsaE and TsaB. TsaD likely plays a direct catalytic role in this reaction.</text>
</comment>
<feature type="binding site" evidence="8">
    <location>
        <position position="110"/>
    </location>
    <ligand>
        <name>Fe cation</name>
        <dbReference type="ChEBI" id="CHEBI:24875"/>
    </ligand>
</feature>
<dbReference type="GO" id="GO:0005737">
    <property type="term" value="C:cytoplasm"/>
    <property type="evidence" value="ECO:0007669"/>
    <property type="project" value="UniProtKB-SubCell"/>
</dbReference>
<keyword evidence="2 8" id="KW-0808">Transferase</keyword>
<dbReference type="EC" id="2.3.1.234" evidence="8"/>
<dbReference type="FunFam" id="3.30.420.40:FF:000040">
    <property type="entry name" value="tRNA N6-adenosine threonylcarbamoyltransferase"/>
    <property type="match status" value="1"/>
</dbReference>
<dbReference type="PANTHER" id="PTHR11735">
    <property type="entry name" value="TRNA N6-ADENOSINE THREONYLCARBAMOYLTRANSFERASE"/>
    <property type="match status" value="1"/>
</dbReference>
<dbReference type="AlphaFoldDB" id="A0A1F5YE62"/>
<dbReference type="NCBIfam" id="TIGR00329">
    <property type="entry name" value="gcp_kae1"/>
    <property type="match status" value="1"/>
</dbReference>
<accession>A0A1F5YE62</accession>
<organism evidence="10 11">
    <name type="scientific">Candidatus Glassbacteria bacterium GWA2_58_10</name>
    <dbReference type="NCBI Taxonomy" id="1817865"/>
    <lineage>
        <taxon>Bacteria</taxon>
        <taxon>Candidatus Glassiibacteriota</taxon>
    </lineage>
</organism>
<dbReference type="InterPro" id="IPR017861">
    <property type="entry name" value="KAE1/TsaD"/>
</dbReference>
<dbReference type="GO" id="GO:0002949">
    <property type="term" value="P:tRNA threonylcarbamoyladenosine modification"/>
    <property type="evidence" value="ECO:0007669"/>
    <property type="project" value="UniProtKB-UniRule"/>
</dbReference>
<feature type="binding site" evidence="8">
    <location>
        <begin position="133"/>
        <end position="137"/>
    </location>
    <ligand>
        <name>substrate</name>
    </ligand>
</feature>
<comment type="catalytic activity">
    <reaction evidence="7 8">
        <text>L-threonylcarbamoyladenylate + adenosine(37) in tRNA = N(6)-L-threonylcarbamoyladenosine(37) in tRNA + AMP + H(+)</text>
        <dbReference type="Rhea" id="RHEA:37059"/>
        <dbReference type="Rhea" id="RHEA-COMP:10162"/>
        <dbReference type="Rhea" id="RHEA-COMP:10163"/>
        <dbReference type="ChEBI" id="CHEBI:15378"/>
        <dbReference type="ChEBI" id="CHEBI:73682"/>
        <dbReference type="ChEBI" id="CHEBI:74411"/>
        <dbReference type="ChEBI" id="CHEBI:74418"/>
        <dbReference type="ChEBI" id="CHEBI:456215"/>
        <dbReference type="EC" id="2.3.1.234"/>
    </reaction>
</comment>
<dbReference type="PROSITE" id="PS01016">
    <property type="entry name" value="GLYCOPROTEASE"/>
    <property type="match status" value="1"/>
</dbReference>
<evidence type="ECO:0000256" key="1">
    <source>
        <dbReference type="ARBA" id="ARBA00022490"/>
    </source>
</evidence>
<dbReference type="CDD" id="cd24133">
    <property type="entry name" value="ASKHA_NBD_TsaD_bac"/>
    <property type="match status" value="1"/>
</dbReference>
<evidence type="ECO:0000256" key="6">
    <source>
        <dbReference type="ARBA" id="ARBA00023315"/>
    </source>
</evidence>
<evidence type="ECO:0000256" key="7">
    <source>
        <dbReference type="ARBA" id="ARBA00048117"/>
    </source>
</evidence>
<dbReference type="GO" id="GO:0005506">
    <property type="term" value="F:iron ion binding"/>
    <property type="evidence" value="ECO:0007669"/>
    <property type="project" value="UniProtKB-UniRule"/>
</dbReference>
<dbReference type="PRINTS" id="PR00789">
    <property type="entry name" value="OSIALOPTASE"/>
</dbReference>
<evidence type="ECO:0000313" key="11">
    <source>
        <dbReference type="Proteomes" id="UP000176992"/>
    </source>
</evidence>
<dbReference type="PANTHER" id="PTHR11735:SF6">
    <property type="entry name" value="TRNA N6-ADENOSINE THREONYLCARBAMOYLTRANSFERASE, MITOCHONDRIAL"/>
    <property type="match status" value="1"/>
</dbReference>
<feature type="binding site" evidence="8">
    <location>
        <position position="302"/>
    </location>
    <ligand>
        <name>Fe cation</name>
        <dbReference type="ChEBI" id="CHEBI:24875"/>
    </ligand>
</feature>
<sequence length="339" mass="35769">MLTLGIETSCDETSVALLEGENSLRSHLILSQLEHEAFGGVVPELASRAHQKVLLPLLERSLAESGCALSEIGLIGVTVGPGLIGSLLVGICTAKTLALCLDQPLIGVNHVEAHLMANLLLPDPPAPPFVALLVSGGHTLLVEVDRWGEYLILGRSRDDAVGESFDKVAKMLELGYPGGPAIEKAARRGDPSSFAFPRPMLKDPTLDMSFSGLKTAVLYEVEGLRASGAFEGRQTDLAASFQAAVVEVLAVKCRRACERSGAKTMVVAGGVARNTLLRSSLAAFSARTGVRVIFPPLDLCTDNAGMVARTALFHYSNGRRDSLEVPAFATGSLDWPSAG</sequence>
<keyword evidence="6 8" id="KW-0012">Acyltransferase</keyword>
<dbReference type="InterPro" id="IPR017860">
    <property type="entry name" value="Peptidase_M22_CS"/>
</dbReference>
<dbReference type="HAMAP" id="MF_01445">
    <property type="entry name" value="TsaD"/>
    <property type="match status" value="1"/>
</dbReference>
<dbReference type="Proteomes" id="UP000176992">
    <property type="component" value="Unassembled WGS sequence"/>
</dbReference>
<feature type="binding site" evidence="8">
    <location>
        <position position="114"/>
    </location>
    <ligand>
        <name>Fe cation</name>
        <dbReference type="ChEBI" id="CHEBI:24875"/>
    </ligand>
</feature>
<feature type="domain" description="Gcp-like" evidence="9">
    <location>
        <begin position="25"/>
        <end position="308"/>
    </location>
</feature>
<evidence type="ECO:0000256" key="8">
    <source>
        <dbReference type="HAMAP-Rule" id="MF_01445"/>
    </source>
</evidence>
<feature type="binding site" evidence="8">
    <location>
        <position position="179"/>
    </location>
    <ligand>
        <name>substrate</name>
    </ligand>
</feature>
<dbReference type="Gene3D" id="3.30.420.40">
    <property type="match status" value="2"/>
</dbReference>
<name>A0A1F5YE62_9BACT</name>
<evidence type="ECO:0000256" key="2">
    <source>
        <dbReference type="ARBA" id="ARBA00022679"/>
    </source>
</evidence>
<dbReference type="GO" id="GO:0061711">
    <property type="term" value="F:tRNA N(6)-L-threonylcarbamoyladenine synthase activity"/>
    <property type="evidence" value="ECO:0007669"/>
    <property type="project" value="UniProtKB-EC"/>
</dbReference>
<feature type="binding site" evidence="8">
    <location>
        <position position="274"/>
    </location>
    <ligand>
        <name>substrate</name>
    </ligand>
</feature>
<evidence type="ECO:0000259" key="9">
    <source>
        <dbReference type="Pfam" id="PF00814"/>
    </source>
</evidence>
<gene>
    <name evidence="8" type="primary">tsaD</name>
    <name evidence="10" type="ORF">A2Z86_12150</name>
</gene>
<feature type="binding site" evidence="8">
    <location>
        <position position="166"/>
    </location>
    <ligand>
        <name>substrate</name>
    </ligand>
</feature>
<keyword evidence="5 8" id="KW-0408">Iron</keyword>
<dbReference type="InterPro" id="IPR043129">
    <property type="entry name" value="ATPase_NBD"/>
</dbReference>
<evidence type="ECO:0000313" key="10">
    <source>
        <dbReference type="EMBL" id="OGF98429.1"/>
    </source>
</evidence>
<keyword evidence="1 8" id="KW-0963">Cytoplasm</keyword>
<keyword evidence="3 8" id="KW-0819">tRNA processing</keyword>
<protein>
    <recommendedName>
        <fullName evidence="8">tRNA N6-adenosine threonylcarbamoyltransferase</fullName>
        <ecNumber evidence="8">2.3.1.234</ecNumber>
    </recommendedName>
    <alternativeName>
        <fullName evidence="8">N6-L-threonylcarbamoyladenine synthase</fullName>
        <shortName evidence="8">t(6)A synthase</shortName>
    </alternativeName>
    <alternativeName>
        <fullName evidence="8">t(6)A37 threonylcarbamoyladenosine biosynthesis protein TsaD</fullName>
    </alternativeName>
    <alternativeName>
        <fullName evidence="8">tRNA threonylcarbamoyladenosine biosynthesis protein TsaD</fullName>
    </alternativeName>
</protein>
<dbReference type="NCBIfam" id="TIGR03723">
    <property type="entry name" value="T6A_TsaD_YgjD"/>
    <property type="match status" value="1"/>
</dbReference>
<dbReference type="EMBL" id="MFIV01000105">
    <property type="protein sequence ID" value="OGF98429.1"/>
    <property type="molecule type" value="Genomic_DNA"/>
</dbReference>
<keyword evidence="4 8" id="KW-0479">Metal-binding</keyword>
<dbReference type="InterPro" id="IPR000905">
    <property type="entry name" value="Gcp-like_dom"/>
</dbReference>
<dbReference type="FunFam" id="3.30.420.40:FF:000012">
    <property type="entry name" value="tRNA N6-adenosine threonylcarbamoyltransferase"/>
    <property type="match status" value="1"/>
</dbReference>
<reference evidence="10 11" key="1">
    <citation type="journal article" date="2016" name="Nat. Commun.">
        <title>Thousands of microbial genomes shed light on interconnected biogeochemical processes in an aquifer system.</title>
        <authorList>
            <person name="Anantharaman K."/>
            <person name="Brown C.T."/>
            <person name="Hug L.A."/>
            <person name="Sharon I."/>
            <person name="Castelle C.J."/>
            <person name="Probst A.J."/>
            <person name="Thomas B.C."/>
            <person name="Singh A."/>
            <person name="Wilkins M.J."/>
            <person name="Karaoz U."/>
            <person name="Brodie E.L."/>
            <person name="Williams K.H."/>
            <person name="Hubbard S.S."/>
            <person name="Banfield J.F."/>
        </authorList>
    </citation>
    <scope>NUCLEOTIDE SEQUENCE [LARGE SCALE GENOMIC DNA]</scope>
</reference>
<dbReference type="SUPFAM" id="SSF53067">
    <property type="entry name" value="Actin-like ATPase domain"/>
    <property type="match status" value="2"/>
</dbReference>